<dbReference type="InterPro" id="IPR009003">
    <property type="entry name" value="Peptidase_S1_PA"/>
</dbReference>
<evidence type="ECO:0000313" key="2">
    <source>
        <dbReference type="EMBL" id="KAK2863503.1"/>
    </source>
</evidence>
<dbReference type="EMBL" id="JAUPFM010000001">
    <property type="protein sequence ID" value="KAK2863503.1"/>
    <property type="molecule type" value="Genomic_DNA"/>
</dbReference>
<organism evidence="2 3">
    <name type="scientific">Channa striata</name>
    <name type="common">Snakehead murrel</name>
    <name type="synonym">Ophicephalus striatus</name>
    <dbReference type="NCBI Taxonomy" id="64152"/>
    <lineage>
        <taxon>Eukaryota</taxon>
        <taxon>Metazoa</taxon>
        <taxon>Chordata</taxon>
        <taxon>Craniata</taxon>
        <taxon>Vertebrata</taxon>
        <taxon>Euteleostomi</taxon>
        <taxon>Actinopterygii</taxon>
        <taxon>Neopterygii</taxon>
        <taxon>Teleostei</taxon>
        <taxon>Neoteleostei</taxon>
        <taxon>Acanthomorphata</taxon>
        <taxon>Anabantaria</taxon>
        <taxon>Anabantiformes</taxon>
        <taxon>Channoidei</taxon>
        <taxon>Channidae</taxon>
        <taxon>Channa</taxon>
    </lineage>
</organism>
<evidence type="ECO:0000256" key="1">
    <source>
        <dbReference type="SAM" id="SignalP"/>
    </source>
</evidence>
<feature type="chain" id="PRO_5041722292" evidence="1">
    <location>
        <begin position="22"/>
        <end position="103"/>
    </location>
</feature>
<gene>
    <name evidence="2" type="ORF">Q5P01_003036</name>
</gene>
<sequence>MASYKVTCALTLLTLLTPGWSSGAGGVLQEIQTSVVDCEDTRRDSVCTEALTLEQEFSGGPLMCRQDGSWFLAGVLAVENKLTTRSLTVQGKSVNNYAQMYFR</sequence>
<dbReference type="SUPFAM" id="SSF50494">
    <property type="entry name" value="Trypsin-like serine proteases"/>
    <property type="match status" value="1"/>
</dbReference>
<reference evidence="2" key="1">
    <citation type="submission" date="2023-07" db="EMBL/GenBank/DDBJ databases">
        <title>Chromosome-level Genome Assembly of Striped Snakehead (Channa striata).</title>
        <authorList>
            <person name="Liu H."/>
        </authorList>
    </citation>
    <scope>NUCLEOTIDE SEQUENCE</scope>
    <source>
        <strain evidence="2">Gz</strain>
        <tissue evidence="2">Muscle</tissue>
    </source>
</reference>
<keyword evidence="3" id="KW-1185">Reference proteome</keyword>
<dbReference type="Proteomes" id="UP001187415">
    <property type="component" value="Unassembled WGS sequence"/>
</dbReference>
<name>A0AA88NU91_CHASR</name>
<comment type="caution">
    <text evidence="2">The sequence shown here is derived from an EMBL/GenBank/DDBJ whole genome shotgun (WGS) entry which is preliminary data.</text>
</comment>
<proteinExistence type="predicted"/>
<dbReference type="AlphaFoldDB" id="A0AA88NU91"/>
<protein>
    <submittedName>
        <fullName evidence="2">Uncharacterized protein</fullName>
    </submittedName>
</protein>
<accession>A0AA88NU91</accession>
<feature type="signal peptide" evidence="1">
    <location>
        <begin position="1"/>
        <end position="21"/>
    </location>
</feature>
<keyword evidence="1" id="KW-0732">Signal</keyword>
<evidence type="ECO:0000313" key="3">
    <source>
        <dbReference type="Proteomes" id="UP001187415"/>
    </source>
</evidence>